<evidence type="ECO:0000259" key="6">
    <source>
        <dbReference type="Pfam" id="PF01494"/>
    </source>
</evidence>
<evidence type="ECO:0000256" key="2">
    <source>
        <dbReference type="ARBA" id="ARBA00022827"/>
    </source>
</evidence>
<dbReference type="GO" id="GO:0071949">
    <property type="term" value="F:FAD binding"/>
    <property type="evidence" value="ECO:0007669"/>
    <property type="project" value="InterPro"/>
</dbReference>
<dbReference type="PANTHER" id="PTHR46720">
    <property type="entry name" value="HYDROXYLASE, PUTATIVE (AFU_ORTHOLOGUE AFUA_3G01460)-RELATED"/>
    <property type="match status" value="1"/>
</dbReference>
<evidence type="ECO:0000313" key="8">
    <source>
        <dbReference type="Proteomes" id="UP000723463"/>
    </source>
</evidence>
<dbReference type="AlphaFoldDB" id="A0A9P6JWW2"/>
<dbReference type="Gene3D" id="3.50.50.60">
    <property type="entry name" value="FAD/NAD(P)-binding domain"/>
    <property type="match status" value="1"/>
</dbReference>
<reference evidence="7" key="1">
    <citation type="journal article" date="2020" name="Fungal Divers.">
        <title>Resolving the Mortierellaceae phylogeny through synthesis of multi-gene phylogenetics and phylogenomics.</title>
        <authorList>
            <person name="Vandepol N."/>
            <person name="Liber J."/>
            <person name="Desiro A."/>
            <person name="Na H."/>
            <person name="Kennedy M."/>
            <person name="Barry K."/>
            <person name="Grigoriev I.V."/>
            <person name="Miller A.N."/>
            <person name="O'Donnell K."/>
            <person name="Stajich J.E."/>
            <person name="Bonito G."/>
        </authorList>
    </citation>
    <scope>NUCLEOTIDE SEQUENCE</scope>
    <source>
        <strain evidence="7">NRRL 2591</strain>
    </source>
</reference>
<dbReference type="PANTHER" id="PTHR46720:SF3">
    <property type="entry name" value="FAD-BINDING DOMAIN-CONTAINING PROTEIN-RELATED"/>
    <property type="match status" value="1"/>
</dbReference>
<dbReference type="EMBL" id="JAAAXW010001058">
    <property type="protein sequence ID" value="KAF9536077.1"/>
    <property type="molecule type" value="Genomic_DNA"/>
</dbReference>
<sequence>MAIDDEPAVNHPSQSPPLSDGKNPHVMIVGAGVAGLLLAILLDKAGIPYQIYERANNVKPLGSVMSLNAGILPALEQLGLYEDVLKLSLPMTGTFNVYNSDLSLLFAPKNMTAEV</sequence>
<keyword evidence="5" id="KW-1133">Transmembrane helix</keyword>
<keyword evidence="8" id="KW-1185">Reference proteome</keyword>
<feature type="transmembrane region" description="Helical" evidence="5">
    <location>
        <begin position="25"/>
        <end position="42"/>
    </location>
</feature>
<dbReference type="Proteomes" id="UP000723463">
    <property type="component" value="Unassembled WGS sequence"/>
</dbReference>
<evidence type="ECO:0000256" key="3">
    <source>
        <dbReference type="ARBA" id="ARBA00023002"/>
    </source>
</evidence>
<proteinExistence type="predicted"/>
<evidence type="ECO:0000256" key="5">
    <source>
        <dbReference type="SAM" id="Phobius"/>
    </source>
</evidence>
<keyword evidence="5" id="KW-0812">Transmembrane</keyword>
<keyword evidence="1" id="KW-0285">Flavoprotein</keyword>
<feature type="region of interest" description="Disordered" evidence="4">
    <location>
        <begin position="1"/>
        <end position="23"/>
    </location>
</feature>
<evidence type="ECO:0000256" key="4">
    <source>
        <dbReference type="SAM" id="MobiDB-lite"/>
    </source>
</evidence>
<evidence type="ECO:0000256" key="1">
    <source>
        <dbReference type="ARBA" id="ARBA00022630"/>
    </source>
</evidence>
<keyword evidence="5" id="KW-0472">Membrane</keyword>
<organism evidence="7 8">
    <name type="scientific">Mortierella hygrophila</name>
    <dbReference type="NCBI Taxonomy" id="979708"/>
    <lineage>
        <taxon>Eukaryota</taxon>
        <taxon>Fungi</taxon>
        <taxon>Fungi incertae sedis</taxon>
        <taxon>Mucoromycota</taxon>
        <taxon>Mortierellomycotina</taxon>
        <taxon>Mortierellomycetes</taxon>
        <taxon>Mortierellales</taxon>
        <taxon>Mortierellaceae</taxon>
        <taxon>Mortierella</taxon>
    </lineage>
</organism>
<dbReference type="GO" id="GO:0044550">
    <property type="term" value="P:secondary metabolite biosynthetic process"/>
    <property type="evidence" value="ECO:0007669"/>
    <property type="project" value="TreeGrafter"/>
</dbReference>
<evidence type="ECO:0000313" key="7">
    <source>
        <dbReference type="EMBL" id="KAF9536077.1"/>
    </source>
</evidence>
<dbReference type="InterPro" id="IPR051104">
    <property type="entry name" value="FAD_monoxygenase"/>
</dbReference>
<dbReference type="GO" id="GO:0016491">
    <property type="term" value="F:oxidoreductase activity"/>
    <property type="evidence" value="ECO:0007669"/>
    <property type="project" value="UniProtKB-KW"/>
</dbReference>
<protein>
    <recommendedName>
        <fullName evidence="6">FAD-binding domain-containing protein</fullName>
    </recommendedName>
</protein>
<dbReference type="Pfam" id="PF01494">
    <property type="entry name" value="FAD_binding_3"/>
    <property type="match status" value="1"/>
</dbReference>
<feature type="domain" description="FAD-binding" evidence="6">
    <location>
        <begin position="25"/>
        <end position="100"/>
    </location>
</feature>
<gene>
    <name evidence="7" type="ORF">EC957_000490</name>
</gene>
<keyword evidence="2" id="KW-0274">FAD</keyword>
<dbReference type="SUPFAM" id="SSF51905">
    <property type="entry name" value="FAD/NAD(P)-binding domain"/>
    <property type="match status" value="1"/>
</dbReference>
<dbReference type="InterPro" id="IPR036188">
    <property type="entry name" value="FAD/NAD-bd_sf"/>
</dbReference>
<keyword evidence="3" id="KW-0560">Oxidoreductase</keyword>
<accession>A0A9P6JWW2</accession>
<comment type="caution">
    <text evidence="7">The sequence shown here is derived from an EMBL/GenBank/DDBJ whole genome shotgun (WGS) entry which is preliminary data.</text>
</comment>
<name>A0A9P6JWW2_9FUNG</name>
<dbReference type="InterPro" id="IPR002938">
    <property type="entry name" value="FAD-bd"/>
</dbReference>